<dbReference type="Pfam" id="PF00795">
    <property type="entry name" value="CN_hydrolase"/>
    <property type="match status" value="1"/>
</dbReference>
<evidence type="ECO:0000259" key="2">
    <source>
        <dbReference type="PROSITE" id="PS50263"/>
    </source>
</evidence>
<name>A0A1R2C6U9_9CILI</name>
<dbReference type="InterPro" id="IPR036526">
    <property type="entry name" value="C-N_Hydrolase_sf"/>
</dbReference>
<dbReference type="Proteomes" id="UP000187209">
    <property type="component" value="Unassembled WGS sequence"/>
</dbReference>
<dbReference type="Gene3D" id="3.60.110.10">
    <property type="entry name" value="Carbon-nitrogen hydrolase"/>
    <property type="match status" value="1"/>
</dbReference>
<evidence type="ECO:0000256" key="1">
    <source>
        <dbReference type="ARBA" id="ARBA00022801"/>
    </source>
</evidence>
<dbReference type="EMBL" id="MPUH01000260">
    <property type="protein sequence ID" value="OMJ84727.1"/>
    <property type="molecule type" value="Genomic_DNA"/>
</dbReference>
<dbReference type="PANTHER" id="PTHR23088">
    <property type="entry name" value="NITRILASE-RELATED"/>
    <property type="match status" value="1"/>
</dbReference>
<keyword evidence="4" id="KW-1185">Reference proteome</keyword>
<feature type="domain" description="CN hydrolase" evidence="2">
    <location>
        <begin position="5"/>
        <end position="252"/>
    </location>
</feature>
<dbReference type="InterPro" id="IPR045254">
    <property type="entry name" value="Nit1/2_C-N_Hydrolase"/>
</dbReference>
<dbReference type="InterPro" id="IPR003010">
    <property type="entry name" value="C-N_Hydrolase"/>
</dbReference>
<proteinExistence type="predicted"/>
<comment type="caution">
    <text evidence="3">The sequence shown here is derived from an EMBL/GenBank/DDBJ whole genome shotgun (WGS) entry which is preliminary data.</text>
</comment>
<dbReference type="OrthoDB" id="307416at2759"/>
<dbReference type="PROSITE" id="PS01227">
    <property type="entry name" value="UPF0012"/>
    <property type="match status" value="1"/>
</dbReference>
<organism evidence="3 4">
    <name type="scientific">Stentor coeruleus</name>
    <dbReference type="NCBI Taxonomy" id="5963"/>
    <lineage>
        <taxon>Eukaryota</taxon>
        <taxon>Sar</taxon>
        <taxon>Alveolata</taxon>
        <taxon>Ciliophora</taxon>
        <taxon>Postciliodesmatophora</taxon>
        <taxon>Heterotrichea</taxon>
        <taxon>Heterotrichida</taxon>
        <taxon>Stentoridae</taxon>
        <taxon>Stentor</taxon>
    </lineage>
</organism>
<dbReference type="SUPFAM" id="SSF56317">
    <property type="entry name" value="Carbon-nitrogen hydrolase"/>
    <property type="match status" value="1"/>
</dbReference>
<protein>
    <recommendedName>
        <fullName evidence="2">CN hydrolase domain-containing protein</fullName>
    </recommendedName>
</protein>
<accession>A0A1R2C6U9</accession>
<gene>
    <name evidence="3" type="ORF">SteCoe_14117</name>
</gene>
<reference evidence="3 4" key="1">
    <citation type="submission" date="2016-11" db="EMBL/GenBank/DDBJ databases">
        <title>The macronuclear genome of Stentor coeruleus: a giant cell with tiny introns.</title>
        <authorList>
            <person name="Slabodnick M."/>
            <person name="Ruby J.G."/>
            <person name="Reiff S.B."/>
            <person name="Swart E.C."/>
            <person name="Gosai S."/>
            <person name="Prabakaran S."/>
            <person name="Witkowska E."/>
            <person name="Larue G.E."/>
            <person name="Fisher S."/>
            <person name="Freeman R.M."/>
            <person name="Gunawardena J."/>
            <person name="Chu W."/>
            <person name="Stover N.A."/>
            <person name="Gregory B.D."/>
            <person name="Nowacki M."/>
            <person name="Derisi J."/>
            <person name="Roy S.W."/>
            <person name="Marshall W.F."/>
            <person name="Sood P."/>
        </authorList>
    </citation>
    <scope>NUCLEOTIDE SEQUENCE [LARGE SCALE GENOMIC DNA]</scope>
    <source>
        <strain evidence="3">WM001</strain>
    </source>
</reference>
<dbReference type="InterPro" id="IPR001110">
    <property type="entry name" value="UPF0012_CS"/>
</dbReference>
<evidence type="ECO:0000313" key="3">
    <source>
        <dbReference type="EMBL" id="OMJ84727.1"/>
    </source>
</evidence>
<dbReference type="GO" id="GO:0016811">
    <property type="term" value="F:hydrolase activity, acting on carbon-nitrogen (but not peptide) bonds, in linear amides"/>
    <property type="evidence" value="ECO:0007669"/>
    <property type="project" value="InterPro"/>
</dbReference>
<dbReference type="CDD" id="cd07572">
    <property type="entry name" value="nit"/>
    <property type="match status" value="1"/>
</dbReference>
<dbReference type="AlphaFoldDB" id="A0A1R2C6U9"/>
<sequence>MFNLRRIALAQMNSSTNPLQNFEQAEKFTHAAKEQQAKIIFFPENFNFMGRLGDSLKQAQSLEGEYMTKYKSLAKACNIWMSLGGFQELGPSAEKHYNTHVIIDNFGEIKATYRKIHLFDVKLSEKTQIFESRFVQPGSSITPPLDSPIGKLGLSVCYDLRFPELYRKLSLQGAEILLIPAAFMEKTGYAHWEVLLRARAIENGCFVIASAQDGTHEGGRVSYGHTCVIDPWGMIIAQASEETRLLITDIDLGMIAKSREKIPTLQHVRLISQ</sequence>
<keyword evidence="1" id="KW-0378">Hydrolase</keyword>
<dbReference type="PANTHER" id="PTHR23088:SF27">
    <property type="entry name" value="DEAMINATED GLUTATHIONE AMIDASE"/>
    <property type="match status" value="1"/>
</dbReference>
<evidence type="ECO:0000313" key="4">
    <source>
        <dbReference type="Proteomes" id="UP000187209"/>
    </source>
</evidence>
<dbReference type="PROSITE" id="PS50263">
    <property type="entry name" value="CN_HYDROLASE"/>
    <property type="match status" value="1"/>
</dbReference>